<evidence type="ECO:0000256" key="2">
    <source>
        <dbReference type="SAM" id="SignalP"/>
    </source>
</evidence>
<evidence type="ECO:0000256" key="1">
    <source>
        <dbReference type="SAM" id="MobiDB-lite"/>
    </source>
</evidence>
<protein>
    <submittedName>
        <fullName evidence="3">Uncharacterized protein</fullName>
    </submittedName>
</protein>
<feature type="region of interest" description="Disordered" evidence="1">
    <location>
        <begin position="35"/>
        <end position="58"/>
    </location>
</feature>
<evidence type="ECO:0000313" key="3">
    <source>
        <dbReference type="EMBL" id="KUM49673.1"/>
    </source>
</evidence>
<geneLocation type="mitochondrion" evidence="3"/>
<keyword evidence="3" id="KW-0496">Mitochondrion</keyword>
<organism evidence="3">
    <name type="scientific">Picea glauca</name>
    <name type="common">White spruce</name>
    <name type="synonym">Pinus glauca</name>
    <dbReference type="NCBI Taxonomy" id="3330"/>
    <lineage>
        <taxon>Eukaryota</taxon>
        <taxon>Viridiplantae</taxon>
        <taxon>Streptophyta</taxon>
        <taxon>Embryophyta</taxon>
        <taxon>Tracheophyta</taxon>
        <taxon>Spermatophyta</taxon>
        <taxon>Pinopsida</taxon>
        <taxon>Pinidae</taxon>
        <taxon>Conifers I</taxon>
        <taxon>Pinales</taxon>
        <taxon>Pinaceae</taxon>
        <taxon>Picea</taxon>
    </lineage>
</organism>
<accession>A0A117NIA9</accession>
<proteinExistence type="predicted"/>
<feature type="signal peptide" evidence="2">
    <location>
        <begin position="1"/>
        <end position="16"/>
    </location>
</feature>
<dbReference type="EMBL" id="LKAM01000002">
    <property type="protein sequence ID" value="KUM49673.1"/>
    <property type="molecule type" value="Genomic_DNA"/>
</dbReference>
<gene>
    <name evidence="3" type="ORF">ABT39_MTgene2899</name>
</gene>
<dbReference type="AlphaFoldDB" id="A0A117NIA9"/>
<feature type="chain" id="PRO_5007152067" evidence="2">
    <location>
        <begin position="17"/>
        <end position="58"/>
    </location>
</feature>
<reference evidence="3" key="1">
    <citation type="journal article" date="2015" name="Genome Biol. Evol.">
        <title>Organellar Genomes of White Spruce (Picea glauca): Assembly and Annotation.</title>
        <authorList>
            <person name="Jackman S.D."/>
            <person name="Warren R.L."/>
            <person name="Gibb E.A."/>
            <person name="Vandervalk B.P."/>
            <person name="Mohamadi H."/>
            <person name="Chu J."/>
            <person name="Raymond A."/>
            <person name="Pleasance S."/>
            <person name="Coope R."/>
            <person name="Wildung M.R."/>
            <person name="Ritland C.E."/>
            <person name="Bousquet J."/>
            <person name="Jones S.J."/>
            <person name="Bohlmann J."/>
            <person name="Birol I."/>
        </authorList>
    </citation>
    <scope>NUCLEOTIDE SEQUENCE [LARGE SCALE GENOMIC DNA]</scope>
    <source>
        <tissue evidence="3">Flushing bud</tissue>
    </source>
</reference>
<keyword evidence="2" id="KW-0732">Signal</keyword>
<comment type="caution">
    <text evidence="3">The sequence shown here is derived from an EMBL/GenBank/DDBJ whole genome shotgun (WGS) entry which is preliminary data.</text>
</comment>
<name>A0A117NIA9_PICGL</name>
<sequence>MLLVMLFLQLLLRMLGIHYLVQLLELILELRKLGIPPKNKEGDNRTTHQGKKGEIEIE</sequence>